<dbReference type="InterPro" id="IPR000719">
    <property type="entry name" value="Prot_kinase_dom"/>
</dbReference>
<feature type="non-terminal residue" evidence="11">
    <location>
        <position position="1"/>
    </location>
</feature>
<evidence type="ECO:0000256" key="6">
    <source>
        <dbReference type="ARBA" id="ARBA00022840"/>
    </source>
</evidence>
<evidence type="ECO:0000256" key="1">
    <source>
        <dbReference type="ARBA" id="ARBA00022527"/>
    </source>
</evidence>
<keyword evidence="3" id="KW-0808">Transferase</keyword>
<evidence type="ECO:0008006" key="13">
    <source>
        <dbReference type="Google" id="ProtNLM"/>
    </source>
</evidence>
<dbReference type="PROSITE" id="PS50011">
    <property type="entry name" value="PROTEIN_KINASE_DOM"/>
    <property type="match status" value="1"/>
</dbReference>
<organism evidence="11 12">
    <name type="scientific">Pristionchus fissidentatus</name>
    <dbReference type="NCBI Taxonomy" id="1538716"/>
    <lineage>
        <taxon>Eukaryota</taxon>
        <taxon>Metazoa</taxon>
        <taxon>Ecdysozoa</taxon>
        <taxon>Nematoda</taxon>
        <taxon>Chromadorea</taxon>
        <taxon>Rhabditida</taxon>
        <taxon>Rhabditina</taxon>
        <taxon>Diplogasteromorpha</taxon>
        <taxon>Diplogasteroidea</taxon>
        <taxon>Neodiplogasteridae</taxon>
        <taxon>Pristionchus</taxon>
    </lineage>
</organism>
<feature type="binding site" evidence="7">
    <location>
        <position position="181"/>
    </location>
    <ligand>
        <name>ATP</name>
        <dbReference type="ChEBI" id="CHEBI:30616"/>
    </ligand>
</feature>
<dbReference type="InterPro" id="IPR008271">
    <property type="entry name" value="Ser/Thr_kinase_AS"/>
</dbReference>
<proteinExistence type="predicted"/>
<dbReference type="InterPro" id="IPR011009">
    <property type="entry name" value="Kinase-like_dom_sf"/>
</dbReference>
<dbReference type="PROSITE" id="PS00107">
    <property type="entry name" value="PROTEIN_KINASE_ATP"/>
    <property type="match status" value="1"/>
</dbReference>
<dbReference type="Gene3D" id="1.10.510.10">
    <property type="entry name" value="Transferase(Phosphotransferase) domain 1"/>
    <property type="match status" value="1"/>
</dbReference>
<dbReference type="InterPro" id="IPR000961">
    <property type="entry name" value="AGC-kinase_C"/>
</dbReference>
<evidence type="ECO:0000256" key="7">
    <source>
        <dbReference type="PROSITE-ProRule" id="PRU10141"/>
    </source>
</evidence>
<evidence type="ECO:0000256" key="5">
    <source>
        <dbReference type="ARBA" id="ARBA00022777"/>
    </source>
</evidence>
<dbReference type="Gene3D" id="3.30.200.20">
    <property type="entry name" value="Phosphorylase Kinase, domain 1"/>
    <property type="match status" value="1"/>
</dbReference>
<accession>A0AAV5V0W4</accession>
<keyword evidence="12" id="KW-1185">Reference proteome</keyword>
<dbReference type="AlphaFoldDB" id="A0AAV5V0W4"/>
<dbReference type="FunFam" id="1.10.510.10:FF:000048">
    <property type="entry name" value="Protein kinase C"/>
    <property type="match status" value="1"/>
</dbReference>
<keyword evidence="1" id="KW-0723">Serine/threonine-protein kinase</keyword>
<gene>
    <name evidence="11" type="ORF">PFISCL1PPCAC_2886</name>
</gene>
<dbReference type="PROSITE" id="PS51285">
    <property type="entry name" value="AGC_KINASE_CTER"/>
    <property type="match status" value="1"/>
</dbReference>
<evidence type="ECO:0000256" key="3">
    <source>
        <dbReference type="ARBA" id="ARBA00022679"/>
    </source>
</evidence>
<feature type="compositionally biased region" description="Polar residues" evidence="8">
    <location>
        <begin position="25"/>
        <end position="34"/>
    </location>
</feature>
<evidence type="ECO:0000313" key="11">
    <source>
        <dbReference type="EMBL" id="GMT11589.1"/>
    </source>
</evidence>
<evidence type="ECO:0000259" key="9">
    <source>
        <dbReference type="PROSITE" id="PS50011"/>
    </source>
</evidence>
<sequence>GTMWGRQGGRLCRSSVPDETMDQGELQQPSTSRMATRPVRAAKLDRTDGSLGKLMQVEERKPREKKTREKKIRPTSSEVKNEDLRESSSIQPIGDNGPASAAPFMESELDDAMAELTVNTSPNRPEGRKSYFGAKDSDSSTVLSLKDFELLSTLGTGAYAKVFKVEHKKTKGIYALKVVLKAMFIKTGSVEDEIAASVHIEKEILLACADSPFLVGGTAFFQTNERLFFVLNYVDGADLSSIIERQGALPEDYSRFIAAELSLAVHYLHSRGIIHRDIKPGNVLINASGHSLLTDYGLSKTDMRPTDVTSSDVGSLEYYSPELLQEEVAYGMSVDWWGVGLILFESLAGRTPYAMRPRTGDDDARLCRMIRDQPIRMPRTLSRDACAVLRRFLEKDPSKRLGCKTDVNEGLREIQQNSYFLQIDWDKLANKRIDPPFNPNATRVENVDTEEAPSPTVEDSACIDAIDQSEFAGFDYVNPTNWANSISPLLRKTTVRSRRHHG</sequence>
<comment type="caution">
    <text evidence="11">The sequence shown here is derived from an EMBL/GenBank/DDBJ whole genome shotgun (WGS) entry which is preliminary data.</text>
</comment>
<keyword evidence="6 7" id="KW-0067">ATP-binding</keyword>
<evidence type="ECO:0000256" key="8">
    <source>
        <dbReference type="SAM" id="MobiDB-lite"/>
    </source>
</evidence>
<dbReference type="EMBL" id="BTSY01000001">
    <property type="protein sequence ID" value="GMT11589.1"/>
    <property type="molecule type" value="Genomic_DNA"/>
</dbReference>
<dbReference type="InterPro" id="IPR017441">
    <property type="entry name" value="Protein_kinase_ATP_BS"/>
</dbReference>
<dbReference type="GO" id="GO:0004674">
    <property type="term" value="F:protein serine/threonine kinase activity"/>
    <property type="evidence" value="ECO:0007669"/>
    <property type="project" value="UniProtKB-KW"/>
</dbReference>
<evidence type="ECO:0000313" key="12">
    <source>
        <dbReference type="Proteomes" id="UP001432322"/>
    </source>
</evidence>
<dbReference type="Pfam" id="PF00069">
    <property type="entry name" value="Pkinase"/>
    <property type="match status" value="1"/>
</dbReference>
<dbReference type="PROSITE" id="PS00108">
    <property type="entry name" value="PROTEIN_KINASE_ST"/>
    <property type="match status" value="1"/>
</dbReference>
<keyword evidence="5" id="KW-0418">Kinase</keyword>
<dbReference type="InterPro" id="IPR017892">
    <property type="entry name" value="Pkinase_C"/>
</dbReference>
<evidence type="ECO:0000256" key="2">
    <source>
        <dbReference type="ARBA" id="ARBA00022553"/>
    </source>
</evidence>
<protein>
    <recommendedName>
        <fullName evidence="13">Non-specific serine/threonine protein kinase</fullName>
    </recommendedName>
</protein>
<keyword evidence="2" id="KW-0597">Phosphoprotein</keyword>
<dbReference type="SMART" id="SM00220">
    <property type="entry name" value="S_TKc"/>
    <property type="match status" value="1"/>
</dbReference>
<dbReference type="GO" id="GO:0005524">
    <property type="term" value="F:ATP binding"/>
    <property type="evidence" value="ECO:0007669"/>
    <property type="project" value="UniProtKB-UniRule"/>
</dbReference>
<dbReference type="Pfam" id="PF00433">
    <property type="entry name" value="Pkinase_C"/>
    <property type="match status" value="1"/>
</dbReference>
<name>A0AAV5V0W4_9BILA</name>
<feature type="region of interest" description="Disordered" evidence="8">
    <location>
        <begin position="1"/>
        <end position="103"/>
    </location>
</feature>
<keyword evidence="4 7" id="KW-0547">Nucleotide-binding</keyword>
<feature type="domain" description="Protein kinase" evidence="9">
    <location>
        <begin position="148"/>
        <end position="420"/>
    </location>
</feature>
<reference evidence="11" key="1">
    <citation type="submission" date="2023-10" db="EMBL/GenBank/DDBJ databases">
        <title>Genome assembly of Pristionchus species.</title>
        <authorList>
            <person name="Yoshida K."/>
            <person name="Sommer R.J."/>
        </authorList>
    </citation>
    <scope>NUCLEOTIDE SEQUENCE</scope>
    <source>
        <strain evidence="11">RS5133</strain>
    </source>
</reference>
<feature type="domain" description="AGC-kinase C-terminal" evidence="10">
    <location>
        <begin position="421"/>
        <end position="486"/>
    </location>
</feature>
<evidence type="ECO:0000256" key="4">
    <source>
        <dbReference type="ARBA" id="ARBA00022741"/>
    </source>
</evidence>
<evidence type="ECO:0000259" key="10">
    <source>
        <dbReference type="PROSITE" id="PS51285"/>
    </source>
</evidence>
<dbReference type="SMART" id="SM00133">
    <property type="entry name" value="S_TK_X"/>
    <property type="match status" value="1"/>
</dbReference>
<feature type="compositionally biased region" description="Basic residues" evidence="8">
    <location>
        <begin position="63"/>
        <end position="73"/>
    </location>
</feature>
<dbReference type="SUPFAM" id="SSF56112">
    <property type="entry name" value="Protein kinase-like (PK-like)"/>
    <property type="match status" value="1"/>
</dbReference>
<dbReference type="PANTHER" id="PTHR24351">
    <property type="entry name" value="RIBOSOMAL PROTEIN S6 KINASE"/>
    <property type="match status" value="1"/>
</dbReference>
<dbReference type="Proteomes" id="UP001432322">
    <property type="component" value="Unassembled WGS sequence"/>
</dbReference>